<dbReference type="GO" id="GO:0005811">
    <property type="term" value="C:lipid droplet"/>
    <property type="evidence" value="ECO:0007669"/>
    <property type="project" value="InterPro"/>
</dbReference>
<dbReference type="GO" id="GO:0016298">
    <property type="term" value="F:lipase activity"/>
    <property type="evidence" value="ECO:0007669"/>
    <property type="project" value="InterPro"/>
</dbReference>
<comment type="caution">
    <text evidence="3">The sequence shown here is derived from an EMBL/GenBank/DDBJ whole genome shotgun (WGS) entry which is preliminary data.</text>
</comment>
<dbReference type="Proteomes" id="UP000709295">
    <property type="component" value="Unassembled WGS sequence"/>
</dbReference>
<protein>
    <submittedName>
        <fullName evidence="3">Uncharacterized protein</fullName>
    </submittedName>
</protein>
<dbReference type="GO" id="GO:0019915">
    <property type="term" value="P:lipid storage"/>
    <property type="evidence" value="ECO:0007669"/>
    <property type="project" value="InterPro"/>
</dbReference>
<feature type="compositionally biased region" description="Acidic residues" evidence="2">
    <location>
        <begin position="53"/>
        <end position="63"/>
    </location>
</feature>
<keyword evidence="4" id="KW-1185">Reference proteome</keyword>
<sequence>MIQTFMTIKQQAQNHSISTPLFALIAVARIVYRRHKEQLEQQHQGRHRYLIADSDEDDTDEEGEDRKRRNNVPSPVKEWNVVAEDDTKTLSLVYYPEEGVREEVPEDTESALEKVLIFVIPGNPGNPYYYLPLMQEIVKKHGRRHEVRCLSHAGHVMPWKNHNRDFTLQEQMDQKAFYIKQRLREDPTLRLVVIGHSIGSYITLDIAKRFPQHIAKLVLMQPTIMHVALSRKGKQFMTDEQLRVRSDVDGDETVRLASLSLVNSCVIQNVLGMAANEMAEVVELDEKLVTQHESKILFVYSTVDEWVPGEFMQEFQLRFVNAQHRVVPHRHAFMMELDGTRDVAEHISQWIGAVLDEKKAI</sequence>
<dbReference type="Pfam" id="PF10230">
    <property type="entry name" value="LIDHydrolase"/>
    <property type="match status" value="2"/>
</dbReference>
<gene>
    <name evidence="3" type="ORF">JG688_00002153</name>
</gene>
<evidence type="ECO:0000256" key="2">
    <source>
        <dbReference type="SAM" id="MobiDB-lite"/>
    </source>
</evidence>
<organism evidence="3 4">
    <name type="scientific">Phytophthora aleatoria</name>
    <dbReference type="NCBI Taxonomy" id="2496075"/>
    <lineage>
        <taxon>Eukaryota</taxon>
        <taxon>Sar</taxon>
        <taxon>Stramenopiles</taxon>
        <taxon>Oomycota</taxon>
        <taxon>Peronosporomycetes</taxon>
        <taxon>Peronosporales</taxon>
        <taxon>Peronosporaceae</taxon>
        <taxon>Phytophthora</taxon>
    </lineage>
</organism>
<dbReference type="PANTHER" id="PTHR13390:SF0">
    <property type="entry name" value="LIPID DROPLET-ASSOCIATED HYDROLASE"/>
    <property type="match status" value="1"/>
</dbReference>
<dbReference type="InterPro" id="IPR019363">
    <property type="entry name" value="LDAH"/>
</dbReference>
<reference evidence="3" key="1">
    <citation type="submission" date="2021-01" db="EMBL/GenBank/DDBJ databases">
        <title>Phytophthora aleatoria, a newly-described species from Pinus radiata is distinct from Phytophthora cactorum isolates based on comparative genomics.</title>
        <authorList>
            <person name="Mcdougal R."/>
            <person name="Panda P."/>
            <person name="Williams N."/>
            <person name="Studholme D.J."/>
        </authorList>
    </citation>
    <scope>NUCLEOTIDE SEQUENCE</scope>
    <source>
        <strain evidence="3">NZFS 4037</strain>
    </source>
</reference>
<evidence type="ECO:0000256" key="1">
    <source>
        <dbReference type="ARBA" id="ARBA00022801"/>
    </source>
</evidence>
<evidence type="ECO:0000313" key="3">
    <source>
        <dbReference type="EMBL" id="KAG6975654.1"/>
    </source>
</evidence>
<proteinExistence type="predicted"/>
<keyword evidence="1" id="KW-0378">Hydrolase</keyword>
<dbReference type="PANTHER" id="PTHR13390">
    <property type="entry name" value="LIPASE"/>
    <property type="match status" value="1"/>
</dbReference>
<accession>A0A8J5IWN4</accession>
<name>A0A8J5IWN4_9STRA</name>
<dbReference type="EMBL" id="JAENGY010000054">
    <property type="protein sequence ID" value="KAG6975654.1"/>
    <property type="molecule type" value="Genomic_DNA"/>
</dbReference>
<feature type="region of interest" description="Disordered" evidence="2">
    <location>
        <begin position="42"/>
        <end position="73"/>
    </location>
</feature>
<evidence type="ECO:0000313" key="4">
    <source>
        <dbReference type="Proteomes" id="UP000709295"/>
    </source>
</evidence>
<dbReference type="AlphaFoldDB" id="A0A8J5IWN4"/>